<dbReference type="FunFam" id="1.20.1250.20:FF:000030">
    <property type="entry name" value="monocarboxylate transporter 1 isoform X1"/>
    <property type="match status" value="1"/>
</dbReference>
<dbReference type="OMA" id="LGMSWSV"/>
<evidence type="ECO:0000256" key="1">
    <source>
        <dbReference type="ARBA" id="ARBA00004424"/>
    </source>
</evidence>
<feature type="transmembrane region" description="Helical" evidence="19">
    <location>
        <begin position="57"/>
        <end position="80"/>
    </location>
</feature>
<dbReference type="SUPFAM" id="SSF103473">
    <property type="entry name" value="MFS general substrate transporter"/>
    <property type="match status" value="1"/>
</dbReference>
<keyword evidence="9" id="KW-0769">Symport</keyword>
<sequence length="479" mass="52122">MPPAVGGPVGYTPPEGGWGWAVVLGAFISIGFSYAFPKSITVFFKDIEVIFNATPSQVSWISSIMLAVMYAGGPISSILVNKFGSRPIIILGGCLSGSGLVAASFCNTVEQLYFFIGVIGGLGLAFNLNPALTMIGKYFYKRRPIANGLAMAGSPVFLSTLAPLNSWLYDEFGWRGSFLILGGLLLNCCVAGSLMRPIGPKPQPPKVEAVEAGQPQPKRTVLQKINSFIDLTLFKHRGFLLYLLGNFVMFFGLFSPLVFLSNYAKSNGISKEKAAFLLSVLAFIDMFARPSMGVLANTKWVRPRIQYYFAASVLYNGVCHVLAPISTDYSGFVVYAIFFGFGFGWLSAVLFETLMDLVGAQRFSSAVGLVTIVECVPVLLGPPLTGSFYNYYQHYNYTYITCGIVLIIGSIFLFVGMGINYRMLDREKKAEEQKGEQKGEPKEERAAMLAPSSPAKSSEDGVPSAVTMDEVSRMDEDTV</sequence>
<comment type="catalytic activity">
    <reaction evidence="17">
        <text>(R)-3-hydroxybutanoate(out) + H(+)(out) = (R)-3-hydroxybutanoate(in) + H(+)(in)</text>
        <dbReference type="Rhea" id="RHEA:71795"/>
        <dbReference type="ChEBI" id="CHEBI:10983"/>
        <dbReference type="ChEBI" id="CHEBI:15378"/>
    </reaction>
    <physiologicalReaction direction="left-to-right" evidence="17">
        <dbReference type="Rhea" id="RHEA:71796"/>
    </physiologicalReaction>
    <physiologicalReaction direction="right-to-left" evidence="17">
        <dbReference type="Rhea" id="RHEA:71797"/>
    </physiologicalReaction>
</comment>
<keyword evidence="5" id="KW-0813">Transport</keyword>
<evidence type="ECO:0000256" key="9">
    <source>
        <dbReference type="ARBA" id="ARBA00022847"/>
    </source>
</evidence>
<feature type="transmembrane region" description="Helical" evidence="19">
    <location>
        <begin position="239"/>
        <end position="263"/>
    </location>
</feature>
<evidence type="ECO:0000256" key="13">
    <source>
        <dbReference type="ARBA" id="ARBA00034216"/>
    </source>
</evidence>
<dbReference type="InterPro" id="IPR020846">
    <property type="entry name" value="MFS_dom"/>
</dbReference>
<dbReference type="RefSeq" id="XP_031581588.1">
    <property type="nucleotide sequence ID" value="XM_031725728.2"/>
</dbReference>
<dbReference type="InterPro" id="IPR036259">
    <property type="entry name" value="MFS_trans_sf"/>
</dbReference>
<accession>A0A668SL58</accession>
<comment type="catalytic activity">
    <reaction evidence="13">
        <text>4-methyl-2-oxopentanoate(out) + H(+)(out) = 4-methyl-2-oxopentanoate(in) + H(+)(in)</text>
        <dbReference type="Rhea" id="RHEA:71779"/>
        <dbReference type="ChEBI" id="CHEBI:15378"/>
        <dbReference type="ChEBI" id="CHEBI:17865"/>
    </reaction>
</comment>
<feature type="transmembrane region" description="Helical" evidence="19">
    <location>
        <begin position="111"/>
        <end position="132"/>
    </location>
</feature>
<name>A0A668SL58_OREAU</name>
<evidence type="ECO:0000256" key="18">
    <source>
        <dbReference type="SAM" id="MobiDB-lite"/>
    </source>
</evidence>
<evidence type="ECO:0000313" key="21">
    <source>
        <dbReference type="Ensembl" id="ENSOABP00000015191.1"/>
    </source>
</evidence>
<evidence type="ECO:0000256" key="4">
    <source>
        <dbReference type="ARBA" id="ARBA00015821"/>
    </source>
</evidence>
<dbReference type="PANTHER" id="PTHR11360:SF24">
    <property type="entry name" value="MONOCARBOXYLATE TRANSPORTER 1"/>
    <property type="match status" value="1"/>
</dbReference>
<evidence type="ECO:0000256" key="17">
    <source>
        <dbReference type="ARBA" id="ARBA00036520"/>
    </source>
</evidence>
<dbReference type="GO" id="GO:0035879">
    <property type="term" value="P:plasma membrane lactate transport"/>
    <property type="evidence" value="ECO:0007669"/>
    <property type="project" value="TreeGrafter"/>
</dbReference>
<dbReference type="GO" id="GO:0016324">
    <property type="term" value="C:apical plasma membrane"/>
    <property type="evidence" value="ECO:0007669"/>
    <property type="project" value="UniProtKB-SubCell"/>
</dbReference>
<feature type="domain" description="Major facilitator superfamily (MFS) profile" evidence="20">
    <location>
        <begin position="19"/>
        <end position="428"/>
    </location>
</feature>
<feature type="transmembrane region" description="Helical" evidence="19">
    <location>
        <begin position="176"/>
        <end position="195"/>
    </location>
</feature>
<reference evidence="21" key="1">
    <citation type="submission" date="2025-08" db="UniProtKB">
        <authorList>
            <consortium name="Ensembl"/>
        </authorList>
    </citation>
    <scope>IDENTIFICATION</scope>
</reference>
<keyword evidence="8 19" id="KW-0812">Transmembrane</keyword>
<evidence type="ECO:0000256" key="12">
    <source>
        <dbReference type="ARBA" id="ARBA00029777"/>
    </source>
</evidence>
<feature type="transmembrane region" description="Helical" evidence="19">
    <location>
        <begin position="332"/>
        <end position="351"/>
    </location>
</feature>
<feature type="transmembrane region" description="Helical" evidence="19">
    <location>
        <begin position="363"/>
        <end position="385"/>
    </location>
</feature>
<dbReference type="InterPro" id="IPR050327">
    <property type="entry name" value="Proton-linked_MCT"/>
</dbReference>
<keyword evidence="22" id="KW-1185">Reference proteome</keyword>
<dbReference type="KEGG" id="oau:116309182"/>
<dbReference type="PROSITE" id="PS50850">
    <property type="entry name" value="MFS"/>
    <property type="match status" value="1"/>
</dbReference>
<dbReference type="PANTHER" id="PTHR11360">
    <property type="entry name" value="MONOCARBOXYLATE TRANSPORTER"/>
    <property type="match status" value="1"/>
</dbReference>
<evidence type="ECO:0000256" key="3">
    <source>
        <dbReference type="ARBA" id="ARBA00006727"/>
    </source>
</evidence>
<keyword evidence="11 19" id="KW-0472">Membrane</keyword>
<dbReference type="Gene3D" id="1.20.1250.20">
    <property type="entry name" value="MFS general substrate transporter like domains"/>
    <property type="match status" value="1"/>
</dbReference>
<dbReference type="GO" id="GO:0016323">
    <property type="term" value="C:basolateral plasma membrane"/>
    <property type="evidence" value="ECO:0007669"/>
    <property type="project" value="UniProtKB-SubCell"/>
</dbReference>
<comment type="catalytic activity">
    <reaction evidence="16">
        <text>(S)-lactate(in) + H(+)(in) = (S)-lactate(out) + H(+)(out)</text>
        <dbReference type="Rhea" id="RHEA:29415"/>
        <dbReference type="ChEBI" id="CHEBI:15378"/>
        <dbReference type="ChEBI" id="CHEBI:16651"/>
    </reaction>
    <physiologicalReaction direction="left-to-right" evidence="16">
        <dbReference type="Rhea" id="RHEA:29416"/>
    </physiologicalReaction>
    <physiologicalReaction direction="right-to-left" evidence="16">
        <dbReference type="Rhea" id="RHEA:29417"/>
    </physiologicalReaction>
</comment>
<feature type="compositionally biased region" description="Basic and acidic residues" evidence="18">
    <location>
        <begin position="470"/>
        <end position="479"/>
    </location>
</feature>
<keyword evidence="6" id="KW-1003">Cell membrane</keyword>
<dbReference type="InterPro" id="IPR011701">
    <property type="entry name" value="MFS"/>
</dbReference>
<dbReference type="GO" id="GO:0015650">
    <property type="term" value="F:lactate:proton symporter activity"/>
    <property type="evidence" value="ECO:0007669"/>
    <property type="project" value="TreeGrafter"/>
</dbReference>
<feature type="compositionally biased region" description="Basic and acidic residues" evidence="18">
    <location>
        <begin position="430"/>
        <end position="446"/>
    </location>
</feature>
<evidence type="ECO:0000259" key="20">
    <source>
        <dbReference type="PROSITE" id="PS50850"/>
    </source>
</evidence>
<dbReference type="GeneID" id="116309182"/>
<feature type="transmembrane region" description="Helical" evidence="19">
    <location>
        <begin position="275"/>
        <end position="295"/>
    </location>
</feature>
<comment type="similarity">
    <text evidence="3">Belongs to the major facilitator superfamily. Monocarboxylate porter (TC 2.A.1.13) family.</text>
</comment>
<keyword evidence="7" id="KW-0597">Phosphoprotein</keyword>
<protein>
    <recommendedName>
        <fullName evidence="4">Monocarboxylate transporter 1</fullName>
    </recommendedName>
    <alternativeName>
        <fullName evidence="12">Solute carrier family 16 member 1</fullName>
    </alternativeName>
</protein>
<evidence type="ECO:0000256" key="5">
    <source>
        <dbReference type="ARBA" id="ARBA00022448"/>
    </source>
</evidence>
<evidence type="ECO:0000313" key="22">
    <source>
        <dbReference type="Proteomes" id="UP000472276"/>
    </source>
</evidence>
<evidence type="ECO:0000256" key="10">
    <source>
        <dbReference type="ARBA" id="ARBA00022989"/>
    </source>
</evidence>
<evidence type="ECO:0000256" key="14">
    <source>
        <dbReference type="ARBA" id="ARBA00034218"/>
    </source>
</evidence>
<dbReference type="AlphaFoldDB" id="A0A668SL58"/>
<evidence type="ECO:0000256" key="15">
    <source>
        <dbReference type="ARBA" id="ARBA00035869"/>
    </source>
</evidence>
<comment type="catalytic activity">
    <reaction evidence="15">
        <text>acetoacetate(out) + H(+)(out) = acetoacetate(in) + H(+)(in)</text>
        <dbReference type="Rhea" id="RHEA:71775"/>
        <dbReference type="ChEBI" id="CHEBI:13705"/>
        <dbReference type="ChEBI" id="CHEBI:15378"/>
    </reaction>
    <physiologicalReaction direction="left-to-right" evidence="15">
        <dbReference type="Rhea" id="RHEA:71776"/>
    </physiologicalReaction>
    <physiologicalReaction direction="right-to-left" evidence="15">
        <dbReference type="Rhea" id="RHEA:71777"/>
    </physiologicalReaction>
</comment>
<organism evidence="21 22">
    <name type="scientific">Oreochromis aureus</name>
    <name type="common">Israeli tilapia</name>
    <name type="synonym">Chromis aureus</name>
    <dbReference type="NCBI Taxonomy" id="47969"/>
    <lineage>
        <taxon>Eukaryota</taxon>
        <taxon>Metazoa</taxon>
        <taxon>Chordata</taxon>
        <taxon>Craniata</taxon>
        <taxon>Vertebrata</taxon>
        <taxon>Euteleostomi</taxon>
        <taxon>Actinopterygii</taxon>
        <taxon>Neopterygii</taxon>
        <taxon>Teleostei</taxon>
        <taxon>Neoteleostei</taxon>
        <taxon>Acanthomorphata</taxon>
        <taxon>Ovalentaria</taxon>
        <taxon>Cichlomorphae</taxon>
        <taxon>Cichliformes</taxon>
        <taxon>Cichlidae</taxon>
        <taxon>African cichlids</taxon>
        <taxon>Pseudocrenilabrinae</taxon>
        <taxon>Oreochromini</taxon>
        <taxon>Oreochromis</taxon>
    </lineage>
</organism>
<evidence type="ECO:0000256" key="7">
    <source>
        <dbReference type="ARBA" id="ARBA00022553"/>
    </source>
</evidence>
<evidence type="ECO:0000256" key="11">
    <source>
        <dbReference type="ARBA" id="ARBA00023136"/>
    </source>
</evidence>
<dbReference type="InterPro" id="IPR004743">
    <property type="entry name" value="MCT"/>
</dbReference>
<comment type="catalytic activity">
    <reaction evidence="14">
        <text>3-methyl-2-oxobutanoate(out) + H(+)(out) = 3-methyl-2-oxobutanoate(in) + H(+)(in)</text>
        <dbReference type="Rhea" id="RHEA:71783"/>
        <dbReference type="ChEBI" id="CHEBI:11851"/>
        <dbReference type="ChEBI" id="CHEBI:15378"/>
    </reaction>
</comment>
<evidence type="ECO:0000256" key="6">
    <source>
        <dbReference type="ARBA" id="ARBA00022475"/>
    </source>
</evidence>
<dbReference type="Proteomes" id="UP000472276">
    <property type="component" value="Unassembled WGS sequence"/>
</dbReference>
<evidence type="ECO:0000256" key="19">
    <source>
        <dbReference type="SAM" id="Phobius"/>
    </source>
</evidence>
<reference evidence="21" key="2">
    <citation type="submission" date="2025-09" db="UniProtKB">
        <authorList>
            <consortium name="Ensembl"/>
        </authorList>
    </citation>
    <scope>IDENTIFICATION</scope>
</reference>
<gene>
    <name evidence="21" type="primary">LOC116309182</name>
</gene>
<evidence type="ECO:0000256" key="8">
    <source>
        <dbReference type="ARBA" id="ARBA00022692"/>
    </source>
</evidence>
<feature type="transmembrane region" description="Helical" evidence="19">
    <location>
        <begin position="397"/>
        <end position="419"/>
    </location>
</feature>
<keyword evidence="10 19" id="KW-1133">Transmembrane helix</keyword>
<dbReference type="Ensembl" id="ENSOABT00000015670.2">
    <property type="protein sequence ID" value="ENSOABP00000015191.1"/>
    <property type="gene ID" value="ENSOABG00000007608.2"/>
</dbReference>
<dbReference type="Pfam" id="PF07690">
    <property type="entry name" value="MFS_1"/>
    <property type="match status" value="1"/>
</dbReference>
<comment type="subcellular location">
    <subcellularLocation>
        <location evidence="1">Apical cell membrane</location>
        <topology evidence="1">Multi-pass membrane protein</topology>
    </subcellularLocation>
    <subcellularLocation>
        <location evidence="2">Basolateral cell membrane</location>
        <topology evidence="2">Multi-pass membrane protein</topology>
    </subcellularLocation>
</comment>
<feature type="transmembrane region" description="Helical" evidence="19">
    <location>
        <begin position="18"/>
        <end position="37"/>
    </location>
</feature>
<evidence type="ECO:0000256" key="16">
    <source>
        <dbReference type="ARBA" id="ARBA00036111"/>
    </source>
</evidence>
<feature type="region of interest" description="Disordered" evidence="18">
    <location>
        <begin position="430"/>
        <end position="479"/>
    </location>
</feature>
<dbReference type="NCBIfam" id="TIGR00892">
    <property type="entry name" value="2A0113"/>
    <property type="match status" value="1"/>
</dbReference>
<feature type="transmembrane region" description="Helical" evidence="19">
    <location>
        <begin position="144"/>
        <end position="164"/>
    </location>
</feature>
<feature type="transmembrane region" description="Helical" evidence="19">
    <location>
        <begin position="87"/>
        <end position="105"/>
    </location>
</feature>
<evidence type="ECO:0000256" key="2">
    <source>
        <dbReference type="ARBA" id="ARBA00004554"/>
    </source>
</evidence>
<proteinExistence type="inferred from homology"/>